<name>A0A450VNB9_9GAMM</name>
<dbReference type="EMBL" id="CAADFM010000002">
    <property type="protein sequence ID" value="VFK06302.1"/>
    <property type="molecule type" value="Genomic_DNA"/>
</dbReference>
<dbReference type="SUPFAM" id="SSF117782">
    <property type="entry name" value="YbjQ-like"/>
    <property type="match status" value="1"/>
</dbReference>
<reference evidence="2" key="1">
    <citation type="submission" date="2019-02" db="EMBL/GenBank/DDBJ databases">
        <authorList>
            <person name="Gruber-Vodicka R. H."/>
            <person name="Seah K. B. B."/>
        </authorList>
    </citation>
    <scope>NUCLEOTIDE SEQUENCE</scope>
    <source>
        <strain evidence="2">BECK_S312</strain>
        <strain evidence="3">BECK_S426</strain>
    </source>
</reference>
<evidence type="ECO:0000313" key="3">
    <source>
        <dbReference type="EMBL" id="VFK23526.1"/>
    </source>
</evidence>
<sequence>MSNHDNVFVGRPPVEEIIVGRLYTHTSVKAANVAKDLVENVKNVFGGRMNHYSKLIDSAVGEAINELLSAAIADGYHGVCELRIVAPVVVDGGVEIVVYGNGYILPVPERT</sequence>
<organism evidence="2">
    <name type="scientific">Candidatus Kentrum sp. LPFa</name>
    <dbReference type="NCBI Taxonomy" id="2126335"/>
    <lineage>
        <taxon>Bacteria</taxon>
        <taxon>Pseudomonadati</taxon>
        <taxon>Pseudomonadota</taxon>
        <taxon>Gammaproteobacteria</taxon>
        <taxon>Candidatus Kentrum</taxon>
    </lineage>
</organism>
<evidence type="ECO:0000256" key="1">
    <source>
        <dbReference type="ARBA" id="ARBA00010751"/>
    </source>
</evidence>
<evidence type="ECO:0000313" key="2">
    <source>
        <dbReference type="EMBL" id="VFK06302.1"/>
    </source>
</evidence>
<gene>
    <name evidence="2" type="ORF">BECKLPF1236A_GA0070988_1000230</name>
    <name evidence="3" type="ORF">BECKLPF1236C_GA0070990_1000614</name>
</gene>
<dbReference type="InterPro" id="IPR035439">
    <property type="entry name" value="UPF0145_dom_sf"/>
</dbReference>
<accession>A0A450VNB9</accession>
<dbReference type="InterPro" id="IPR002765">
    <property type="entry name" value="UPF0145_YbjQ-like"/>
</dbReference>
<proteinExistence type="inferred from homology"/>
<dbReference type="Gene3D" id="3.30.110.70">
    <property type="entry name" value="Hypothetical protein apc22750. Chain B"/>
    <property type="match status" value="1"/>
</dbReference>
<protein>
    <submittedName>
        <fullName evidence="2">Uncharacterized conserved protein YbjQ, UPF0145 family</fullName>
    </submittedName>
</protein>
<dbReference type="EMBL" id="CAADFP010000006">
    <property type="protein sequence ID" value="VFK23526.1"/>
    <property type="molecule type" value="Genomic_DNA"/>
</dbReference>
<comment type="similarity">
    <text evidence="1">Belongs to the UPF0145 family.</text>
</comment>
<dbReference type="AlphaFoldDB" id="A0A450VNB9"/>
<dbReference type="Pfam" id="PF01906">
    <property type="entry name" value="YbjQ_1"/>
    <property type="match status" value="1"/>
</dbReference>